<evidence type="ECO:0000256" key="2">
    <source>
        <dbReference type="ARBA" id="ARBA00008872"/>
    </source>
</evidence>
<dbReference type="FunFam" id="3.20.20.10:FF:000005">
    <property type="entry name" value="Ornithine decarboxylase"/>
    <property type="match status" value="1"/>
</dbReference>
<dbReference type="PRINTS" id="PR01179">
    <property type="entry name" value="ODADCRBXLASE"/>
</dbReference>
<feature type="domain" description="Orn/DAP/Arg decarboxylase 2 N-terminal" evidence="9">
    <location>
        <begin position="118"/>
        <end position="362"/>
    </location>
</feature>
<dbReference type="InterPro" id="IPR029066">
    <property type="entry name" value="PLP-binding_barrel"/>
</dbReference>
<dbReference type="Pfam" id="PF00278">
    <property type="entry name" value="Orn_DAP_Arg_deC"/>
    <property type="match status" value="1"/>
</dbReference>
<organism evidence="10">
    <name type="scientific">Ganoderma lucidum</name>
    <name type="common">Ling zhi medicinal fungus</name>
    <name type="synonym">Bracket fungus</name>
    <dbReference type="NCBI Taxonomy" id="5315"/>
    <lineage>
        <taxon>Eukaryota</taxon>
        <taxon>Fungi</taxon>
        <taxon>Dikarya</taxon>
        <taxon>Basidiomycota</taxon>
        <taxon>Agaricomycotina</taxon>
        <taxon>Agaricomycetes</taxon>
        <taxon>Polyporales</taxon>
        <taxon>Polyporaceae</taxon>
        <taxon>Ganoderma</taxon>
    </lineage>
</organism>
<evidence type="ECO:0000313" key="10">
    <source>
        <dbReference type="EMBL" id="ASU11064.1"/>
    </source>
</evidence>
<dbReference type="CDD" id="cd00622">
    <property type="entry name" value="PLPDE_III_ODC"/>
    <property type="match status" value="1"/>
</dbReference>
<evidence type="ECO:0000256" key="7">
    <source>
        <dbReference type="SAM" id="MobiDB-lite"/>
    </source>
</evidence>
<reference evidence="10" key="1">
    <citation type="submission" date="2017-08" db="EMBL/GenBank/DDBJ databases">
        <title>Ornithine decarboxylase-mediated production of putrescine influences ganoderic acid biosynthesis by regulating ROS in Ganoderma lucidum.</title>
        <authorList>
            <person name="Wu C.G."/>
        </authorList>
    </citation>
    <scope>NUCLEOTIDE SEQUENCE</scope>
    <source>
        <strain evidence="10">ACCC53264</strain>
    </source>
</reference>
<evidence type="ECO:0000256" key="4">
    <source>
        <dbReference type="ARBA" id="ARBA00023239"/>
    </source>
</evidence>
<feature type="modified residue" description="N6-(pyridoxal phosphate)lysine" evidence="5">
    <location>
        <position position="151"/>
    </location>
</feature>
<dbReference type="InterPro" id="IPR022643">
    <property type="entry name" value="De-COase2_C"/>
</dbReference>
<evidence type="ECO:0000256" key="3">
    <source>
        <dbReference type="ARBA" id="ARBA00022898"/>
    </source>
</evidence>
<protein>
    <submittedName>
        <fullName evidence="10">Ornithine decarboxylase</fullName>
    </submittedName>
</protein>
<feature type="compositionally biased region" description="Low complexity" evidence="7">
    <location>
        <begin position="398"/>
        <end position="419"/>
    </location>
</feature>
<dbReference type="EMBL" id="MF581924">
    <property type="protein sequence ID" value="ASU11064.1"/>
    <property type="molecule type" value="mRNA"/>
</dbReference>
<dbReference type="GO" id="GO:0005737">
    <property type="term" value="C:cytoplasm"/>
    <property type="evidence" value="ECO:0007669"/>
    <property type="project" value="TreeGrafter"/>
</dbReference>
<accession>A0A223M0M4</accession>
<keyword evidence="3 5" id="KW-0663">Pyridoxal phosphate</keyword>
<dbReference type="InterPro" id="IPR009006">
    <property type="entry name" value="Ala_racemase/Decarboxylase_C"/>
</dbReference>
<dbReference type="InterPro" id="IPR002433">
    <property type="entry name" value="Orn_de-COase"/>
</dbReference>
<dbReference type="Pfam" id="PF02784">
    <property type="entry name" value="Orn_Arg_deC_N"/>
    <property type="match status" value="1"/>
</dbReference>
<proteinExistence type="evidence at transcript level"/>
<evidence type="ECO:0000256" key="1">
    <source>
        <dbReference type="ARBA" id="ARBA00001933"/>
    </source>
</evidence>
<evidence type="ECO:0000256" key="5">
    <source>
        <dbReference type="PIRSR" id="PIRSR600183-50"/>
    </source>
</evidence>
<sequence length="550" mass="58871">MAQLEIFPATSLVDFDYDILSCSPTLSSSLPRNEKYFANALVNGLFSPPIIHSHDTTTGYSLKNSDRHYDDEVSIPGLPPLHRGHMDVHLRNGVMNAIHLGADGEPDAEKAFFVADLSSVYRQHERWKKLLPDIEPFYAAADVACHRLAVKCNPDPYVLRLLAELGTGFDCASNNEIKQVLDVGVSPDRIIFANPCKATSFIRSAARAGVDVMTFDNTDELHKIARVHPGAKLVVRILTDDSKSLCRLGLKFGAPLVTVPALLAKARELGLDVVGVSFHVGSGCYDSNAFTDAVARARAAFDMGRDAGYKFTLLDIGGGFEDATFEATAQVLRDALERHFPARDRARDGVRLIAEPGRYYVAKAFSLAANIIARRAPPTSAATVEGPAAAASPLPASAALGSGSDSDSGSNSAAGPDAGVEPEQPSVMYYINDGVYGAFNCILFDHQTPQPYVLSLNGSFHVPASVPLRASSVWGPTCDSLDCVCAVVRLPAALAVGDWLAFENMGAYTVCAASQFNGFEVSRVIYTTGPGHGAAEVREALRAYHSHLDA</sequence>
<evidence type="ECO:0000256" key="6">
    <source>
        <dbReference type="RuleBase" id="RU003737"/>
    </source>
</evidence>
<dbReference type="GO" id="GO:0004586">
    <property type="term" value="F:ornithine decarboxylase activity"/>
    <property type="evidence" value="ECO:0007669"/>
    <property type="project" value="TreeGrafter"/>
</dbReference>
<dbReference type="Gene3D" id="3.20.20.10">
    <property type="entry name" value="Alanine racemase"/>
    <property type="match status" value="1"/>
</dbReference>
<dbReference type="SUPFAM" id="SSF51419">
    <property type="entry name" value="PLP-binding barrel"/>
    <property type="match status" value="1"/>
</dbReference>
<comment type="similarity">
    <text evidence="2 6">Belongs to the Orn/Lys/Arg decarboxylase class-II family.</text>
</comment>
<dbReference type="PRINTS" id="PR01182">
    <property type="entry name" value="ORNDCRBXLASE"/>
</dbReference>
<evidence type="ECO:0000259" key="9">
    <source>
        <dbReference type="Pfam" id="PF02784"/>
    </source>
</evidence>
<dbReference type="PANTHER" id="PTHR11482:SF6">
    <property type="entry name" value="ORNITHINE DECARBOXYLASE 1-RELATED"/>
    <property type="match status" value="1"/>
</dbReference>
<evidence type="ECO:0000259" key="8">
    <source>
        <dbReference type="Pfam" id="PF00278"/>
    </source>
</evidence>
<dbReference type="AlphaFoldDB" id="A0A223M0M4"/>
<comment type="cofactor">
    <cofactor evidence="1 5">
        <name>pyridoxal 5'-phosphate</name>
        <dbReference type="ChEBI" id="CHEBI:597326"/>
    </cofactor>
</comment>
<dbReference type="InterPro" id="IPR022644">
    <property type="entry name" value="De-COase2_N"/>
</dbReference>
<feature type="region of interest" description="Disordered" evidence="7">
    <location>
        <begin position="398"/>
        <end position="420"/>
    </location>
</feature>
<dbReference type="Gene3D" id="2.40.37.10">
    <property type="entry name" value="Lyase, Ornithine Decarboxylase, Chain A, domain 1"/>
    <property type="match status" value="1"/>
</dbReference>
<feature type="active site" description="Proton donor" evidence="5">
    <location>
        <position position="478"/>
    </location>
</feature>
<dbReference type="GO" id="GO:0033387">
    <property type="term" value="P:putrescine biosynthetic process from arginine, via ornithine"/>
    <property type="evidence" value="ECO:0007669"/>
    <property type="project" value="TreeGrafter"/>
</dbReference>
<feature type="domain" description="Orn/DAP/Arg decarboxylase 2 C-terminal" evidence="8">
    <location>
        <begin position="363"/>
        <end position="506"/>
    </location>
</feature>
<dbReference type="PANTHER" id="PTHR11482">
    <property type="entry name" value="ARGININE/DIAMINOPIMELATE/ORNITHINE DECARBOXYLASE"/>
    <property type="match status" value="1"/>
</dbReference>
<name>A0A223M0M4_GANLU</name>
<dbReference type="InterPro" id="IPR000183">
    <property type="entry name" value="Orn/DAP/Arg_de-COase"/>
</dbReference>
<keyword evidence="4" id="KW-0456">Lyase</keyword>
<dbReference type="SUPFAM" id="SSF50621">
    <property type="entry name" value="Alanine racemase C-terminal domain-like"/>
    <property type="match status" value="1"/>
</dbReference>